<dbReference type="CDD" id="cd20544">
    <property type="entry name" value="CYCLIN_AtCycD-like_rpt2"/>
    <property type="match status" value="1"/>
</dbReference>
<evidence type="ECO:0000256" key="5">
    <source>
        <dbReference type="RuleBase" id="RU000383"/>
    </source>
</evidence>
<dbReference type="CDD" id="cd20543">
    <property type="entry name" value="CYCLIN_AtCycD-like_rpt1"/>
    <property type="match status" value="1"/>
</dbReference>
<feature type="compositionally biased region" description="Low complexity" evidence="6">
    <location>
        <begin position="429"/>
        <end position="441"/>
    </location>
</feature>
<gene>
    <name evidence="9" type="ORF">HHK36_031041</name>
</gene>
<evidence type="ECO:0000313" key="9">
    <source>
        <dbReference type="EMBL" id="KAF8377657.1"/>
    </source>
</evidence>
<dbReference type="InterPro" id="IPR004367">
    <property type="entry name" value="Cyclin_C-dom"/>
</dbReference>
<evidence type="ECO:0000256" key="1">
    <source>
        <dbReference type="ARBA" id="ARBA00009065"/>
    </source>
</evidence>
<organism evidence="9 10">
    <name type="scientific">Tetracentron sinense</name>
    <name type="common">Spur-leaf</name>
    <dbReference type="NCBI Taxonomy" id="13715"/>
    <lineage>
        <taxon>Eukaryota</taxon>
        <taxon>Viridiplantae</taxon>
        <taxon>Streptophyta</taxon>
        <taxon>Embryophyta</taxon>
        <taxon>Tracheophyta</taxon>
        <taxon>Spermatophyta</taxon>
        <taxon>Magnoliopsida</taxon>
        <taxon>Trochodendrales</taxon>
        <taxon>Trochodendraceae</taxon>
        <taxon>Tetracentron</taxon>
    </lineage>
</organism>
<feature type="domain" description="Cyclin-like" evidence="7">
    <location>
        <begin position="202"/>
        <end position="287"/>
    </location>
</feature>
<dbReference type="Gene3D" id="1.10.472.10">
    <property type="entry name" value="Cyclin-like"/>
    <property type="match status" value="2"/>
</dbReference>
<dbReference type="GO" id="GO:0051301">
    <property type="term" value="P:cell division"/>
    <property type="evidence" value="ECO:0007669"/>
    <property type="project" value="UniProtKB-KW"/>
</dbReference>
<dbReference type="SUPFAM" id="SSF47954">
    <property type="entry name" value="Cyclin-like"/>
    <property type="match status" value="1"/>
</dbReference>
<reference evidence="9 10" key="1">
    <citation type="submission" date="2020-04" db="EMBL/GenBank/DDBJ databases">
        <title>Plant Genome Project.</title>
        <authorList>
            <person name="Zhang R.-G."/>
        </authorList>
    </citation>
    <scope>NUCLEOTIDE SEQUENCE [LARGE SCALE GENOMIC DNA]</scope>
    <source>
        <strain evidence="9">YNK0</strain>
        <tissue evidence="9">Leaf</tissue>
    </source>
</reference>
<dbReference type="Pfam" id="PF02984">
    <property type="entry name" value="Cyclin_C"/>
    <property type="match status" value="1"/>
</dbReference>
<dbReference type="EMBL" id="JABCRI010000024">
    <property type="protein sequence ID" value="KAF8377657.1"/>
    <property type="molecule type" value="Genomic_DNA"/>
</dbReference>
<dbReference type="FunFam" id="1.10.472.10:FF:000040">
    <property type="entry name" value="D6-type cyclin"/>
    <property type="match status" value="1"/>
</dbReference>
<keyword evidence="10" id="KW-1185">Reference proteome</keyword>
<dbReference type="FunFam" id="1.10.472.10:FF:000060">
    <property type="entry name" value="D6-type cyclin"/>
    <property type="match status" value="1"/>
</dbReference>
<evidence type="ECO:0000256" key="3">
    <source>
        <dbReference type="ARBA" id="ARBA00023127"/>
    </source>
</evidence>
<evidence type="ECO:0000256" key="6">
    <source>
        <dbReference type="SAM" id="MobiDB-lite"/>
    </source>
</evidence>
<dbReference type="OMA" id="CENGKEN"/>
<evidence type="ECO:0000256" key="4">
    <source>
        <dbReference type="ARBA" id="ARBA00023306"/>
    </source>
</evidence>
<dbReference type="InterPro" id="IPR006671">
    <property type="entry name" value="Cyclin_N"/>
</dbReference>
<evidence type="ECO:0000313" key="10">
    <source>
        <dbReference type="Proteomes" id="UP000655225"/>
    </source>
</evidence>
<evidence type="ECO:0000256" key="2">
    <source>
        <dbReference type="ARBA" id="ARBA00022618"/>
    </source>
</evidence>
<dbReference type="InterPro" id="IPR036915">
    <property type="entry name" value="Cyclin-like_sf"/>
</dbReference>
<keyword evidence="2" id="KW-0132">Cell division</keyword>
<name>A0A834YCT0_TETSI</name>
<protein>
    <submittedName>
        <fullName evidence="9">Uncharacterized protein</fullName>
    </submittedName>
</protein>
<dbReference type="InterPro" id="IPR039361">
    <property type="entry name" value="Cyclin"/>
</dbReference>
<dbReference type="OrthoDB" id="5590282at2759"/>
<dbReference type="InterPro" id="IPR013763">
    <property type="entry name" value="Cyclin-like_dom"/>
</dbReference>
<feature type="domain" description="Cyclin C-terminal" evidence="8">
    <location>
        <begin position="296"/>
        <end position="425"/>
    </location>
</feature>
<dbReference type="SMART" id="SM01332">
    <property type="entry name" value="Cyclin_C"/>
    <property type="match status" value="1"/>
</dbReference>
<accession>A0A834YCT0</accession>
<dbReference type="Pfam" id="PF00134">
    <property type="entry name" value="Cyclin_N"/>
    <property type="match status" value="1"/>
</dbReference>
<feature type="region of interest" description="Disordered" evidence="6">
    <location>
        <begin position="423"/>
        <end position="456"/>
    </location>
</feature>
<dbReference type="SMART" id="SM00385">
    <property type="entry name" value="CYCLIN"/>
    <property type="match status" value="1"/>
</dbReference>
<dbReference type="Proteomes" id="UP000655225">
    <property type="component" value="Unassembled WGS sequence"/>
</dbReference>
<dbReference type="AlphaFoldDB" id="A0A834YCT0"/>
<proteinExistence type="inferred from homology"/>
<keyword evidence="4" id="KW-0131">Cell cycle</keyword>
<evidence type="ECO:0000259" key="7">
    <source>
        <dbReference type="SMART" id="SM00385"/>
    </source>
</evidence>
<sequence length="456" mass="50459">MEQMIRPNHGVWTSKEDNVPVESLNLVEDNWAGSLPVNVPGHTVAATDGFSSLGSNLWTSARVPDTRDGPNGWKEAGQGHDVKHCENGKENETRLSEGSGELSEFSFKDDVHGGRIAGRESIARDTYPSTMSLSPDHSASSLYCSEDAGDVVHWDAETWIPHLPTAADSGAGDNSSIERLLASELHHMPESDYVQRLRDGSVDVHKYYHFRPVTAYLSVNYLDRFLSTRALPEGNGWPFQLLSVACLSLAAKMEETSVPLLLDLQMFVPRFLFEPRTVQRMELLIMDSLKWRMSSVTPFDFIDYFAAKLQCFGSRYALSSRVFSSASDLILSTGRVIEFLVHRPSTVAAAAVLIATGESVDFLAGDDRFSFYERVNKEMVRGCHQLMDEYLVDTRPTARLKHRRTEPPPPSPVGVLEAAACGSCDTQKSASENPESSQPEPSNKRSKSAATDIQQQ</sequence>
<evidence type="ECO:0000259" key="8">
    <source>
        <dbReference type="SMART" id="SM01332"/>
    </source>
</evidence>
<keyword evidence="3 5" id="KW-0195">Cyclin</keyword>
<comment type="similarity">
    <text evidence="1">Belongs to the cyclin family. Cyclin D subfamily.</text>
</comment>
<comment type="caution">
    <text evidence="9">The sequence shown here is derived from an EMBL/GenBank/DDBJ whole genome shotgun (WGS) entry which is preliminary data.</text>
</comment>
<dbReference type="PANTHER" id="PTHR10177">
    <property type="entry name" value="CYCLINS"/>
    <property type="match status" value="1"/>
</dbReference>